<keyword evidence="9" id="KW-1185">Reference proteome</keyword>
<dbReference type="STRING" id="405671.SAMN05421827_104261"/>
<accession>A0A1G7SQX5</accession>
<protein>
    <submittedName>
        <fullName evidence="8">SusD family protein</fullName>
    </submittedName>
</protein>
<organism evidence="8 9">
    <name type="scientific">Pedobacter terrae</name>
    <dbReference type="NCBI Taxonomy" id="405671"/>
    <lineage>
        <taxon>Bacteria</taxon>
        <taxon>Pseudomonadati</taxon>
        <taxon>Bacteroidota</taxon>
        <taxon>Sphingobacteriia</taxon>
        <taxon>Sphingobacteriales</taxon>
        <taxon>Sphingobacteriaceae</taxon>
        <taxon>Pedobacter</taxon>
    </lineage>
</organism>
<dbReference type="Pfam" id="PF14322">
    <property type="entry name" value="SusD-like_3"/>
    <property type="match status" value="1"/>
</dbReference>
<proteinExistence type="inferred from homology"/>
<dbReference type="InterPro" id="IPR012944">
    <property type="entry name" value="SusD_RagB_dom"/>
</dbReference>
<evidence type="ECO:0000256" key="3">
    <source>
        <dbReference type="ARBA" id="ARBA00022729"/>
    </source>
</evidence>
<dbReference type="AlphaFoldDB" id="A0A1G7SQX5"/>
<evidence type="ECO:0000256" key="4">
    <source>
        <dbReference type="ARBA" id="ARBA00023136"/>
    </source>
</evidence>
<keyword evidence="5" id="KW-0998">Cell outer membrane</keyword>
<dbReference type="EMBL" id="FNCH01000004">
    <property type="protein sequence ID" value="SDG24670.1"/>
    <property type="molecule type" value="Genomic_DNA"/>
</dbReference>
<keyword evidence="4" id="KW-0472">Membrane</keyword>
<evidence type="ECO:0000256" key="1">
    <source>
        <dbReference type="ARBA" id="ARBA00004442"/>
    </source>
</evidence>
<dbReference type="PROSITE" id="PS51257">
    <property type="entry name" value="PROKAR_LIPOPROTEIN"/>
    <property type="match status" value="1"/>
</dbReference>
<evidence type="ECO:0000313" key="9">
    <source>
        <dbReference type="Proteomes" id="UP000199643"/>
    </source>
</evidence>
<comment type="subcellular location">
    <subcellularLocation>
        <location evidence="1">Cell outer membrane</location>
    </subcellularLocation>
</comment>
<dbReference type="SUPFAM" id="SSF48452">
    <property type="entry name" value="TPR-like"/>
    <property type="match status" value="1"/>
</dbReference>
<dbReference type="InterPro" id="IPR011990">
    <property type="entry name" value="TPR-like_helical_dom_sf"/>
</dbReference>
<comment type="similarity">
    <text evidence="2">Belongs to the SusD family.</text>
</comment>
<gene>
    <name evidence="8" type="ORF">SAMN05421827_104261</name>
</gene>
<evidence type="ECO:0000256" key="5">
    <source>
        <dbReference type="ARBA" id="ARBA00023237"/>
    </source>
</evidence>
<dbReference type="InterPro" id="IPR033985">
    <property type="entry name" value="SusD-like_N"/>
</dbReference>
<reference evidence="9" key="1">
    <citation type="submission" date="2016-10" db="EMBL/GenBank/DDBJ databases">
        <authorList>
            <person name="Varghese N."/>
            <person name="Submissions S."/>
        </authorList>
    </citation>
    <scope>NUCLEOTIDE SEQUENCE [LARGE SCALE GENOMIC DNA]</scope>
    <source>
        <strain evidence="9">DSM 17933</strain>
    </source>
</reference>
<sequence>MMKTLKYYTLAAVMIITGSSCKKFLETSPDLRTQLNSKEKVAQLLVSAYPKAEYLSFTENSSDNAEDKGPRTDYSPVSTELSWTSAYFWRDFQNGVDVSGSTDDYWNRTYLAIASANTALQYIDKHPGETDLLPYKGEALMARAYAHFMLVSLYAKVYKPGQANDSPGVPFVTDPEIEVSPQYQRGTVAEVYAKIERDLTEGLPLINNSVYKTAQKYHFSLNSANAFAARFYLFKGDFDKVIEHSGKVLLDNTQAKGMLRPWNSTYLPYIAAALRTAFTQSSQNSNLLMGEANSVWGRNFYIRYGLGKVISNNILLGPNITGGNYSYKPTPYVEPYYDSCKFLELFFESKIGSGFGQPYIMVPLLTSDELIMNRAEAYASKSQYDLALQDINTFLSTRITNYNSSTHGITLARISAYYGITDPKAGLIKTILDLKRAEFISEGLRWFDIIRHDLTVKHNVLDENGASSTIELKPDDPRRVFQLPIPATKAGLTLNPR</sequence>
<keyword evidence="3" id="KW-0732">Signal</keyword>
<feature type="domain" description="SusD-like N-terminal" evidence="7">
    <location>
        <begin position="23"/>
        <end position="233"/>
    </location>
</feature>
<evidence type="ECO:0000259" key="7">
    <source>
        <dbReference type="Pfam" id="PF14322"/>
    </source>
</evidence>
<evidence type="ECO:0000256" key="2">
    <source>
        <dbReference type="ARBA" id="ARBA00006275"/>
    </source>
</evidence>
<dbReference type="Proteomes" id="UP000199643">
    <property type="component" value="Unassembled WGS sequence"/>
</dbReference>
<dbReference type="OrthoDB" id="1147023at2"/>
<dbReference type="RefSeq" id="WP_090498445.1">
    <property type="nucleotide sequence ID" value="NZ_FNCH01000004.1"/>
</dbReference>
<evidence type="ECO:0000313" key="8">
    <source>
        <dbReference type="EMBL" id="SDG24670.1"/>
    </source>
</evidence>
<dbReference type="Pfam" id="PF07980">
    <property type="entry name" value="SusD_RagB"/>
    <property type="match status" value="1"/>
</dbReference>
<dbReference type="GO" id="GO:0009279">
    <property type="term" value="C:cell outer membrane"/>
    <property type="evidence" value="ECO:0007669"/>
    <property type="project" value="UniProtKB-SubCell"/>
</dbReference>
<dbReference type="Gene3D" id="1.25.40.390">
    <property type="match status" value="1"/>
</dbReference>
<name>A0A1G7SQX5_9SPHI</name>
<feature type="domain" description="RagB/SusD" evidence="6">
    <location>
        <begin position="369"/>
        <end position="465"/>
    </location>
</feature>
<evidence type="ECO:0000259" key="6">
    <source>
        <dbReference type="Pfam" id="PF07980"/>
    </source>
</evidence>